<feature type="region of interest" description="Disordered" evidence="1">
    <location>
        <begin position="112"/>
        <end position="163"/>
    </location>
</feature>
<feature type="compositionally biased region" description="Basic residues" evidence="1">
    <location>
        <begin position="291"/>
        <end position="310"/>
    </location>
</feature>
<feature type="compositionally biased region" description="Basic residues" evidence="1">
    <location>
        <begin position="331"/>
        <end position="364"/>
    </location>
</feature>
<evidence type="ECO:0000313" key="2">
    <source>
        <dbReference type="Proteomes" id="UP000038045"/>
    </source>
</evidence>
<dbReference type="WBParaSite" id="PTRK_0000881100.1">
    <property type="protein sequence ID" value="PTRK_0000881100.1"/>
    <property type="gene ID" value="PTRK_0000881100"/>
</dbReference>
<name>A0A0N4ZL08_PARTI</name>
<feature type="region of interest" description="Disordered" evidence="1">
    <location>
        <begin position="274"/>
        <end position="471"/>
    </location>
</feature>
<accession>A0A0N4ZL08</accession>
<feature type="compositionally biased region" description="Basic and acidic residues" evidence="1">
    <location>
        <begin position="320"/>
        <end position="330"/>
    </location>
</feature>
<feature type="region of interest" description="Disordered" evidence="1">
    <location>
        <begin position="195"/>
        <end position="217"/>
    </location>
</feature>
<proteinExistence type="predicted"/>
<keyword evidence="2" id="KW-1185">Reference proteome</keyword>
<feature type="compositionally biased region" description="Low complexity" evidence="1">
    <location>
        <begin position="425"/>
        <end position="454"/>
    </location>
</feature>
<dbReference type="AlphaFoldDB" id="A0A0N4ZL08"/>
<organism evidence="2 3">
    <name type="scientific">Parastrongyloides trichosuri</name>
    <name type="common">Possum-specific nematode worm</name>
    <dbReference type="NCBI Taxonomy" id="131310"/>
    <lineage>
        <taxon>Eukaryota</taxon>
        <taxon>Metazoa</taxon>
        <taxon>Ecdysozoa</taxon>
        <taxon>Nematoda</taxon>
        <taxon>Chromadorea</taxon>
        <taxon>Rhabditida</taxon>
        <taxon>Tylenchina</taxon>
        <taxon>Panagrolaimomorpha</taxon>
        <taxon>Strongyloidoidea</taxon>
        <taxon>Strongyloididae</taxon>
        <taxon>Parastrongyloides</taxon>
    </lineage>
</organism>
<dbReference type="Proteomes" id="UP000038045">
    <property type="component" value="Unplaced"/>
</dbReference>
<feature type="region of interest" description="Disordered" evidence="1">
    <location>
        <begin position="1"/>
        <end position="36"/>
    </location>
</feature>
<protein>
    <submittedName>
        <fullName evidence="3">LigA</fullName>
    </submittedName>
</protein>
<feature type="compositionally biased region" description="Basic residues" evidence="1">
    <location>
        <begin position="117"/>
        <end position="139"/>
    </location>
</feature>
<feature type="compositionally biased region" description="Basic and acidic residues" evidence="1">
    <location>
        <begin position="154"/>
        <end position="163"/>
    </location>
</feature>
<feature type="compositionally biased region" description="Basic residues" evidence="1">
    <location>
        <begin position="411"/>
        <end position="422"/>
    </location>
</feature>
<feature type="compositionally biased region" description="Basic and acidic residues" evidence="1">
    <location>
        <begin position="375"/>
        <end position="385"/>
    </location>
</feature>
<sequence length="471" mass="50063">MGTATAAPGCGRPSWSLRRNRRSSREAMAIPASPAPCPSAIRSTATAAIRGRAMAMAATAANTAAPGLRPLRPAAATGALPRRADLRQPAAGLCLAAARLCGIAAGLCAAGPGLRRTGPRPRRPAAGPCRRRRRARRPGPGRSGPARRLCRAAARRDRPAGRELRSGLLRRAAGPAVCAVGQGVAVARRVLRAGRSNERGRSGGQPVRGAVRPAGPHRQCADLRGGHGGRLPASAHQRLGHDLPVRRRLPRLLLLHGPGPAAVLRHLAGRLPHRRRHPAAAARPGHGARGLPRHLRRRRRRDRRQGRARLRQAPLQAADRALRHSADDRARRHLGHHHQRRRGGQAGPGRHRLLPGRHDRRLRGHLPVLLGHGADQPHPRRRGDGHCGAGAGPDPVRPGDPVHPDGSGRGPARHVQRGRHRPLSGGRPVVARAGPAAWRGRRPSSAPGRRAAARPAPPAHCWLRPASRAAG</sequence>
<reference evidence="3" key="1">
    <citation type="submission" date="2017-02" db="UniProtKB">
        <authorList>
            <consortium name="WormBaseParasite"/>
        </authorList>
    </citation>
    <scope>IDENTIFICATION</scope>
</reference>
<evidence type="ECO:0000256" key="1">
    <source>
        <dbReference type="SAM" id="MobiDB-lite"/>
    </source>
</evidence>
<evidence type="ECO:0000313" key="3">
    <source>
        <dbReference type="WBParaSite" id="PTRK_0000881100.1"/>
    </source>
</evidence>